<keyword evidence="4" id="KW-0627">Porphyrin biosynthesis</keyword>
<dbReference type="PANTHER" id="PTHR45790">
    <property type="entry name" value="SIROHEME SYNTHASE-RELATED"/>
    <property type="match status" value="1"/>
</dbReference>
<evidence type="ECO:0000259" key="7">
    <source>
        <dbReference type="Pfam" id="PF02602"/>
    </source>
</evidence>
<keyword evidence="1" id="KW-0489">Methyltransferase</keyword>
<dbReference type="RefSeq" id="WP_349637749.1">
    <property type="nucleotide sequence ID" value="NZ_CP090958.1"/>
</dbReference>
<keyword evidence="9" id="KW-1185">Reference proteome</keyword>
<dbReference type="Gene3D" id="3.30.950.10">
    <property type="entry name" value="Methyltransferase, Cobalt-precorrin-4 Transmethylase, Domain 2"/>
    <property type="match status" value="1"/>
</dbReference>
<feature type="compositionally biased region" description="Basic residues" evidence="5">
    <location>
        <begin position="528"/>
        <end position="539"/>
    </location>
</feature>
<dbReference type="PANTHER" id="PTHR45790:SF3">
    <property type="entry name" value="S-ADENOSYL-L-METHIONINE-DEPENDENT UROPORPHYRINOGEN III METHYLTRANSFERASE, CHLOROPLASTIC"/>
    <property type="match status" value="1"/>
</dbReference>
<dbReference type="InterPro" id="IPR050161">
    <property type="entry name" value="Siro_Cobalamin_biosynth"/>
</dbReference>
<gene>
    <name evidence="8" type="ORF">LWF01_12735</name>
</gene>
<evidence type="ECO:0000313" key="8">
    <source>
        <dbReference type="EMBL" id="WGW10967.1"/>
    </source>
</evidence>
<feature type="domain" description="Tetrapyrrole biosynthesis uroporphyrinogen III synthase" evidence="7">
    <location>
        <begin position="274"/>
        <end position="503"/>
    </location>
</feature>
<dbReference type="EC" id="4.2.1.75" evidence="8"/>
<dbReference type="InterPro" id="IPR036108">
    <property type="entry name" value="4pyrrol_syn_uPrphyn_synt_sf"/>
</dbReference>
<keyword evidence="8" id="KW-0456">Lyase</keyword>
<evidence type="ECO:0000259" key="6">
    <source>
        <dbReference type="Pfam" id="PF00590"/>
    </source>
</evidence>
<dbReference type="Proteomes" id="UP001209083">
    <property type="component" value="Chromosome"/>
</dbReference>
<organism evidence="8 9">
    <name type="scientific">Saxibacter everestensis</name>
    <dbReference type="NCBI Taxonomy" id="2909229"/>
    <lineage>
        <taxon>Bacteria</taxon>
        <taxon>Bacillati</taxon>
        <taxon>Actinomycetota</taxon>
        <taxon>Actinomycetes</taxon>
        <taxon>Micrococcales</taxon>
        <taxon>Brevibacteriaceae</taxon>
        <taxon>Saxibacter</taxon>
    </lineage>
</organism>
<accession>A0ABY8QPS0</accession>
<dbReference type="EMBL" id="CP090958">
    <property type="protein sequence ID" value="WGW10967.1"/>
    <property type="molecule type" value="Genomic_DNA"/>
</dbReference>
<evidence type="ECO:0000256" key="1">
    <source>
        <dbReference type="ARBA" id="ARBA00022603"/>
    </source>
</evidence>
<dbReference type="SUPFAM" id="SSF69618">
    <property type="entry name" value="HemD-like"/>
    <property type="match status" value="1"/>
</dbReference>
<dbReference type="InterPro" id="IPR014777">
    <property type="entry name" value="4pyrrole_Mease_sub1"/>
</dbReference>
<protein>
    <submittedName>
        <fullName evidence="8">Uroporphyrinogen-III synthase</fullName>
        <ecNumber evidence="8">4.2.1.75</ecNumber>
    </submittedName>
</protein>
<evidence type="ECO:0000256" key="5">
    <source>
        <dbReference type="SAM" id="MobiDB-lite"/>
    </source>
</evidence>
<feature type="region of interest" description="Disordered" evidence="5">
    <location>
        <begin position="520"/>
        <end position="539"/>
    </location>
</feature>
<sequence>MSTVKANSKPLGSISFVGVGPGDLGLLTVRAIEAIEQAGAIIYDRDIYAAVVERYAKNDAELIGIEADAASLPMSNAARAKRLVKAAKDHGHVVRLLDGDGAVFAGLAEEGLACRKAGIQFEVVPGVSIPAAVASYAGVPLTADGVRGVHVVQAGPQAVQNVVSGKKTSNVLLGSAGELIETSAAMIEDGWKPETPIVISADGTRVSQASVETTLAEVKPQLAALARRRELGTDLVAMLGPGIAHRAALSWFETKPLFGWNVLVPRTKDQSTSTTERLTEFGAVSTIVPTISVEPPRTPQQMEKAIKGLVTGRYEWVGFTSVNAVRAVKEKFSEFGLDARAFAGLKIAAVGGVTAQALRDWGIEPDLVPSGEQSAKGLLVDWPPFDKVLDPINRVFLPRADIATETLVAGLQEGGWEVDDVTAYRTVRASPPPAPVREAIKNGTFDAVLFTSSSTVRNLVGIAGKPHASCVIACIGPATAKTAEEHGLRVDVLASETNAISLVESLADFAQSARDAAIEAGEPVLRPSQRKGAARRRAR</sequence>
<proteinExistence type="predicted"/>
<evidence type="ECO:0000256" key="4">
    <source>
        <dbReference type="ARBA" id="ARBA00023244"/>
    </source>
</evidence>
<evidence type="ECO:0000313" key="9">
    <source>
        <dbReference type="Proteomes" id="UP001209083"/>
    </source>
</evidence>
<dbReference type="Gene3D" id="3.40.1010.10">
    <property type="entry name" value="Cobalt-precorrin-4 Transmethylase, Domain 1"/>
    <property type="match status" value="1"/>
</dbReference>
<evidence type="ECO:0000256" key="3">
    <source>
        <dbReference type="ARBA" id="ARBA00022691"/>
    </source>
</evidence>
<keyword evidence="3" id="KW-0949">S-adenosyl-L-methionine</keyword>
<dbReference type="Pfam" id="PF00590">
    <property type="entry name" value="TP_methylase"/>
    <property type="match status" value="1"/>
</dbReference>
<dbReference type="CDD" id="cd06578">
    <property type="entry name" value="HemD"/>
    <property type="match status" value="1"/>
</dbReference>
<dbReference type="InterPro" id="IPR003754">
    <property type="entry name" value="4pyrrol_synth_uPrphyn_synth"/>
</dbReference>
<dbReference type="SUPFAM" id="SSF53790">
    <property type="entry name" value="Tetrapyrrole methylase"/>
    <property type="match status" value="1"/>
</dbReference>
<dbReference type="Gene3D" id="3.40.50.10090">
    <property type="match status" value="2"/>
</dbReference>
<dbReference type="GO" id="GO:0004852">
    <property type="term" value="F:uroporphyrinogen-III synthase activity"/>
    <property type="evidence" value="ECO:0007669"/>
    <property type="project" value="UniProtKB-EC"/>
</dbReference>
<dbReference type="InterPro" id="IPR000878">
    <property type="entry name" value="4pyrrol_Mease"/>
</dbReference>
<reference evidence="8 9" key="1">
    <citation type="submission" date="2023-05" db="EMBL/GenBank/DDBJ databases">
        <title>Lithophilousrod everest ZFBP1038 complete genpme.</title>
        <authorList>
            <person name="Tian M."/>
        </authorList>
    </citation>
    <scope>NUCLEOTIDE SEQUENCE [LARGE SCALE GENOMIC DNA]</scope>
    <source>
        <strain evidence="8 9">ZFBP1038</strain>
    </source>
</reference>
<name>A0ABY8QPS0_9MICO</name>
<dbReference type="InterPro" id="IPR035996">
    <property type="entry name" value="4pyrrol_Methylase_sf"/>
</dbReference>
<dbReference type="InterPro" id="IPR014776">
    <property type="entry name" value="4pyrrole_Mease_sub2"/>
</dbReference>
<dbReference type="Pfam" id="PF02602">
    <property type="entry name" value="HEM4"/>
    <property type="match status" value="1"/>
</dbReference>
<evidence type="ECO:0000256" key="2">
    <source>
        <dbReference type="ARBA" id="ARBA00022679"/>
    </source>
</evidence>
<keyword evidence="2" id="KW-0808">Transferase</keyword>
<feature type="domain" description="Tetrapyrrole methylase" evidence="6">
    <location>
        <begin position="14"/>
        <end position="218"/>
    </location>
</feature>